<dbReference type="OrthoDB" id="2445939at2759"/>
<reference evidence="1" key="1">
    <citation type="submission" date="2022-08" db="EMBL/GenBank/DDBJ databases">
        <authorList>
            <person name="Kallberg Y."/>
            <person name="Tangrot J."/>
            <person name="Rosling A."/>
        </authorList>
    </citation>
    <scope>NUCLEOTIDE SEQUENCE</scope>
    <source>
        <strain evidence="1">Wild A</strain>
    </source>
</reference>
<accession>A0A9W4T2J6</accession>
<evidence type="ECO:0000313" key="1">
    <source>
        <dbReference type="EMBL" id="CAI2188094.1"/>
    </source>
</evidence>
<name>A0A9W4T2J6_9GLOM</name>
<dbReference type="AlphaFoldDB" id="A0A9W4T2J6"/>
<keyword evidence="2" id="KW-1185">Reference proteome</keyword>
<protein>
    <submittedName>
        <fullName evidence="1">14150_t:CDS:1</fullName>
    </submittedName>
</protein>
<sequence>MSLKIVFSEKNTYKNPQVEILQDKVFLNKTFQAEVPQDENEVPQDKVPQNDNEILQDNIPVDTIVHLENMLNKMSWTEVSTGNLIGHLSFEHEVTKTNQLPKKEEQAVEPQVTKETSMNQQRQMKLNTSVNTAGLLNKVKKNIYISLCYNYPEPTSQEWISALLDPQCKSLDSLDITTRLMVKNTLRNLYKDEKVLKERQKEKEKKCEVLNLEIDEIDNF</sequence>
<feature type="non-terminal residue" evidence="1">
    <location>
        <position position="1"/>
    </location>
</feature>
<organism evidence="1 2">
    <name type="scientific">Funneliformis geosporum</name>
    <dbReference type="NCBI Taxonomy" id="1117311"/>
    <lineage>
        <taxon>Eukaryota</taxon>
        <taxon>Fungi</taxon>
        <taxon>Fungi incertae sedis</taxon>
        <taxon>Mucoromycota</taxon>
        <taxon>Glomeromycotina</taxon>
        <taxon>Glomeromycetes</taxon>
        <taxon>Glomerales</taxon>
        <taxon>Glomeraceae</taxon>
        <taxon>Funneliformis</taxon>
    </lineage>
</organism>
<proteinExistence type="predicted"/>
<comment type="caution">
    <text evidence="1">The sequence shown here is derived from an EMBL/GenBank/DDBJ whole genome shotgun (WGS) entry which is preliminary data.</text>
</comment>
<evidence type="ECO:0000313" key="2">
    <source>
        <dbReference type="Proteomes" id="UP001153678"/>
    </source>
</evidence>
<dbReference type="Proteomes" id="UP001153678">
    <property type="component" value="Unassembled WGS sequence"/>
</dbReference>
<dbReference type="EMBL" id="CAMKVN010004986">
    <property type="protein sequence ID" value="CAI2188094.1"/>
    <property type="molecule type" value="Genomic_DNA"/>
</dbReference>
<gene>
    <name evidence="1" type="ORF">FWILDA_LOCUS13408</name>
</gene>